<evidence type="ECO:0000313" key="3">
    <source>
        <dbReference type="EMBL" id="TVT96921.1"/>
    </source>
</evidence>
<feature type="compositionally biased region" description="Low complexity" evidence="1">
    <location>
        <begin position="17"/>
        <end position="33"/>
    </location>
</feature>
<dbReference type="EMBL" id="RWGY01001113">
    <property type="protein sequence ID" value="TVT96921.1"/>
    <property type="molecule type" value="Genomic_DNA"/>
</dbReference>
<evidence type="ECO:0000259" key="2">
    <source>
        <dbReference type="Pfam" id="PF03181"/>
    </source>
</evidence>
<name>A0A5J9SCT8_9POAL</name>
<feature type="non-terminal residue" evidence="3">
    <location>
        <position position="1"/>
    </location>
</feature>
<reference evidence="3 4" key="1">
    <citation type="journal article" date="2019" name="Sci. Rep.">
        <title>A high-quality genome of Eragrostis curvula grass provides insights into Poaceae evolution and supports new strategies to enhance forage quality.</title>
        <authorList>
            <person name="Carballo J."/>
            <person name="Santos B.A.C.M."/>
            <person name="Zappacosta D."/>
            <person name="Garbus I."/>
            <person name="Selva J.P."/>
            <person name="Gallo C.A."/>
            <person name="Diaz A."/>
            <person name="Albertini E."/>
            <person name="Caccamo M."/>
            <person name="Echenique V."/>
        </authorList>
    </citation>
    <scope>NUCLEOTIDE SEQUENCE [LARGE SCALE GENOMIC DNA]</scope>
    <source>
        <strain evidence="4">cv. Victoria</strain>
        <tissue evidence="3">Leaf</tissue>
    </source>
</reference>
<keyword evidence="4" id="KW-1185">Reference proteome</keyword>
<dbReference type="Proteomes" id="UP000324897">
    <property type="component" value="Unassembled WGS sequence"/>
</dbReference>
<protein>
    <recommendedName>
        <fullName evidence="2">BURP domain-containing protein</fullName>
    </recommendedName>
</protein>
<dbReference type="AlphaFoldDB" id="A0A5J9SCT8"/>
<dbReference type="Gramene" id="TVT96921">
    <property type="protein sequence ID" value="TVT96921"/>
    <property type="gene ID" value="EJB05_57842"/>
</dbReference>
<comment type="caution">
    <text evidence="3">The sequence shown here is derived from an EMBL/GenBank/DDBJ whole genome shotgun (WGS) entry which is preliminary data.</text>
</comment>
<evidence type="ECO:0000313" key="4">
    <source>
        <dbReference type="Proteomes" id="UP000324897"/>
    </source>
</evidence>
<feature type="region of interest" description="Disordered" evidence="1">
    <location>
        <begin position="1"/>
        <end position="51"/>
    </location>
</feature>
<accession>A0A5J9SCT8</accession>
<proteinExistence type="predicted"/>
<evidence type="ECO:0000256" key="1">
    <source>
        <dbReference type="SAM" id="MobiDB-lite"/>
    </source>
</evidence>
<feature type="non-terminal residue" evidence="3">
    <location>
        <position position="268"/>
    </location>
</feature>
<organism evidence="3 4">
    <name type="scientific">Eragrostis curvula</name>
    <name type="common">weeping love grass</name>
    <dbReference type="NCBI Taxonomy" id="38414"/>
    <lineage>
        <taxon>Eukaryota</taxon>
        <taxon>Viridiplantae</taxon>
        <taxon>Streptophyta</taxon>
        <taxon>Embryophyta</taxon>
        <taxon>Tracheophyta</taxon>
        <taxon>Spermatophyta</taxon>
        <taxon>Magnoliopsida</taxon>
        <taxon>Liliopsida</taxon>
        <taxon>Poales</taxon>
        <taxon>Poaceae</taxon>
        <taxon>PACMAD clade</taxon>
        <taxon>Chloridoideae</taxon>
        <taxon>Eragrostideae</taxon>
        <taxon>Eragrostidinae</taxon>
        <taxon>Eragrostis</taxon>
    </lineage>
</organism>
<feature type="domain" description="BURP" evidence="2">
    <location>
        <begin position="183"/>
        <end position="224"/>
    </location>
</feature>
<dbReference type="InterPro" id="IPR004873">
    <property type="entry name" value="BURP_dom"/>
</dbReference>
<dbReference type="Pfam" id="PF03181">
    <property type="entry name" value="BURP"/>
    <property type="match status" value="1"/>
</dbReference>
<gene>
    <name evidence="3" type="ORF">EJB05_57842</name>
</gene>
<sequence length="268" mass="28264">MAPDSPSRGHSTKPALASNGASSSADPAGAAGAPTWVDVMTQGSDDQGPAINGLWEVEASSSADSDSSEGSFARRMRQLGILDLKKKGKAKAFLTAIPLVALPQVSLTARSKVAQLHDGCPPLSAAPGAHQTMEGRRGAIYRPSLRRHGTGRRWLAADKANDVVYRHSIIKLATAAVQGSGRAVTPLNGDHYMGCHKVPFPYRMYYCHMTPVLLDRSYIVSLCGIGKGLAADMLPCSSGIRGASHPPGTLMCHFTPYANSVFGKKAIK</sequence>